<evidence type="ECO:0000259" key="1">
    <source>
        <dbReference type="PROSITE" id="PS51412"/>
    </source>
</evidence>
<dbReference type="AlphaFoldDB" id="A0A2K3L444"/>
<dbReference type="PANTHER" id="PTHR33199:SF14">
    <property type="entry name" value="MAC_PERFORIN DOMAIN PROTEIN"/>
    <property type="match status" value="1"/>
</dbReference>
<accession>A0A2K3L444</accession>
<evidence type="ECO:0000313" key="2">
    <source>
        <dbReference type="EMBL" id="PNX73308.1"/>
    </source>
</evidence>
<dbReference type="EMBL" id="ASHM01025843">
    <property type="protein sequence ID" value="PNX73308.1"/>
    <property type="molecule type" value="Genomic_DNA"/>
</dbReference>
<evidence type="ECO:0000313" key="3">
    <source>
        <dbReference type="Proteomes" id="UP000236291"/>
    </source>
</evidence>
<dbReference type="SMART" id="SM00457">
    <property type="entry name" value="MACPF"/>
    <property type="match status" value="1"/>
</dbReference>
<reference evidence="2 3" key="2">
    <citation type="journal article" date="2017" name="Front. Plant Sci.">
        <title>Gene Classification and Mining of Molecular Markers Useful in Red Clover (Trifolium pratense) Breeding.</title>
        <authorList>
            <person name="Istvanek J."/>
            <person name="Dluhosova J."/>
            <person name="Dluhos P."/>
            <person name="Patkova L."/>
            <person name="Nedelnik J."/>
            <person name="Repkova J."/>
        </authorList>
    </citation>
    <scope>NUCLEOTIDE SEQUENCE [LARGE SCALE GENOMIC DNA]</scope>
    <source>
        <strain evidence="3">cv. Tatra</strain>
        <tissue evidence="2">Young leaves</tissue>
    </source>
</reference>
<sequence length="354" mass="40187">MESSQSVSRFEAAQKAINSIGLGFDITLDINFDNCKSIGSPLIFINNDEQHCRHLEIPGGVTIPNVPNSIKCVRGESIRIHSEVLTLHQMLEHFNHEMRLVGETASGHFCASFGLSGRCIKELASIKSLAYDGWFIKRYAVELERYHGELHDYVKEAVPSSWDPEALARFIERFGTHVIAGVSMGGKDVLYVRQEHTSDINDPASILKLLKETASMKFKDSADNHGSASEDFSNKKENIFMIHRKRGGSSKKMYHSEWLDTIDPQPDVISMHLLPLTSLLLGIRGSGFVSHAINLYLRYKPPIDDLHQFFEFQLPRNWAPILSEIRLGSYWKHQMNTWLQFSIFGPKLYINTIP</sequence>
<gene>
    <name evidence="2" type="ORF">L195_g029207</name>
</gene>
<dbReference type="GO" id="GO:0009626">
    <property type="term" value="P:plant-type hypersensitive response"/>
    <property type="evidence" value="ECO:0007669"/>
    <property type="project" value="TreeGrafter"/>
</dbReference>
<name>A0A2K3L444_TRIPR</name>
<dbReference type="Proteomes" id="UP000236291">
    <property type="component" value="Unassembled WGS sequence"/>
</dbReference>
<feature type="non-terminal residue" evidence="2">
    <location>
        <position position="354"/>
    </location>
</feature>
<proteinExistence type="predicted"/>
<dbReference type="PROSITE" id="PS51412">
    <property type="entry name" value="MACPF_2"/>
    <property type="match status" value="1"/>
</dbReference>
<protein>
    <submittedName>
        <fullName evidence="2">MACPF domain-containing protein at4g24290-like protein</fullName>
    </submittedName>
</protein>
<dbReference type="STRING" id="57577.A0A2K3L444"/>
<dbReference type="Pfam" id="PF01823">
    <property type="entry name" value="MACPF"/>
    <property type="match status" value="1"/>
</dbReference>
<organism evidence="2 3">
    <name type="scientific">Trifolium pratense</name>
    <name type="common">Red clover</name>
    <dbReference type="NCBI Taxonomy" id="57577"/>
    <lineage>
        <taxon>Eukaryota</taxon>
        <taxon>Viridiplantae</taxon>
        <taxon>Streptophyta</taxon>
        <taxon>Embryophyta</taxon>
        <taxon>Tracheophyta</taxon>
        <taxon>Spermatophyta</taxon>
        <taxon>Magnoliopsida</taxon>
        <taxon>eudicotyledons</taxon>
        <taxon>Gunneridae</taxon>
        <taxon>Pentapetalae</taxon>
        <taxon>rosids</taxon>
        <taxon>fabids</taxon>
        <taxon>Fabales</taxon>
        <taxon>Fabaceae</taxon>
        <taxon>Papilionoideae</taxon>
        <taxon>50 kb inversion clade</taxon>
        <taxon>NPAAA clade</taxon>
        <taxon>Hologalegina</taxon>
        <taxon>IRL clade</taxon>
        <taxon>Trifolieae</taxon>
        <taxon>Trifolium</taxon>
    </lineage>
</organism>
<dbReference type="InterPro" id="IPR020864">
    <property type="entry name" value="MACPF"/>
</dbReference>
<dbReference type="ExpressionAtlas" id="A0A2K3L444">
    <property type="expression patterns" value="baseline"/>
</dbReference>
<dbReference type="PANTHER" id="PTHR33199">
    <property type="entry name" value="MACPF DOMAIN-CONTAINING PROTEIN CAD1"/>
    <property type="match status" value="1"/>
</dbReference>
<dbReference type="GO" id="GO:2000031">
    <property type="term" value="P:regulation of salicylic acid mediated signaling pathway"/>
    <property type="evidence" value="ECO:0007669"/>
    <property type="project" value="InterPro"/>
</dbReference>
<dbReference type="GO" id="GO:0005886">
    <property type="term" value="C:plasma membrane"/>
    <property type="evidence" value="ECO:0007669"/>
    <property type="project" value="TreeGrafter"/>
</dbReference>
<dbReference type="InterPro" id="IPR044663">
    <property type="entry name" value="CAD1/NSL1-like"/>
</dbReference>
<feature type="domain" description="MACPF" evidence="1">
    <location>
        <begin position="3"/>
        <end position="310"/>
    </location>
</feature>
<reference evidence="2 3" key="1">
    <citation type="journal article" date="2014" name="Am. J. Bot.">
        <title>Genome assembly and annotation for red clover (Trifolium pratense; Fabaceae).</title>
        <authorList>
            <person name="Istvanek J."/>
            <person name="Jaros M."/>
            <person name="Krenek A."/>
            <person name="Repkova J."/>
        </authorList>
    </citation>
    <scope>NUCLEOTIDE SEQUENCE [LARGE SCALE GENOMIC DNA]</scope>
    <source>
        <strain evidence="3">cv. Tatra</strain>
        <tissue evidence="2">Young leaves</tissue>
    </source>
</reference>
<comment type="caution">
    <text evidence="2">The sequence shown here is derived from an EMBL/GenBank/DDBJ whole genome shotgun (WGS) entry which is preliminary data.</text>
</comment>